<evidence type="ECO:0000313" key="5">
    <source>
        <dbReference type="EMBL" id="MCS3921307.1"/>
    </source>
</evidence>
<dbReference type="EMBL" id="JANUCP010000013">
    <property type="protein sequence ID" value="MCS3921307.1"/>
    <property type="molecule type" value="Genomic_DNA"/>
</dbReference>
<dbReference type="SUPFAM" id="SSF57783">
    <property type="entry name" value="Zinc beta-ribbon"/>
    <property type="match status" value="1"/>
</dbReference>
<evidence type="ECO:0000256" key="2">
    <source>
        <dbReference type="ARBA" id="ARBA00022771"/>
    </source>
</evidence>
<feature type="domain" description="Zinc finger CHC2-type" evidence="4">
    <location>
        <begin position="34"/>
        <end position="90"/>
    </location>
</feature>
<dbReference type="InterPro" id="IPR050219">
    <property type="entry name" value="DnaG_primase"/>
</dbReference>
<accession>A0ABT2ETK7</accession>
<keyword evidence="1" id="KW-0479">Metal-binding</keyword>
<dbReference type="Gene3D" id="3.40.1360.10">
    <property type="match status" value="1"/>
</dbReference>
<evidence type="ECO:0000256" key="3">
    <source>
        <dbReference type="ARBA" id="ARBA00022833"/>
    </source>
</evidence>
<dbReference type="Pfam" id="PF01807">
    <property type="entry name" value="Zn_ribbon_DnaG"/>
    <property type="match status" value="1"/>
</dbReference>
<evidence type="ECO:0000256" key="1">
    <source>
        <dbReference type="ARBA" id="ARBA00022723"/>
    </source>
</evidence>
<gene>
    <name evidence="5" type="ORF">M2350_003756</name>
</gene>
<dbReference type="Proteomes" id="UP001204798">
    <property type="component" value="Unassembled WGS sequence"/>
</dbReference>
<dbReference type="Pfam" id="PF13155">
    <property type="entry name" value="Toprim_2"/>
    <property type="match status" value="1"/>
</dbReference>
<dbReference type="PANTHER" id="PTHR30313">
    <property type="entry name" value="DNA PRIMASE"/>
    <property type="match status" value="1"/>
</dbReference>
<dbReference type="InterPro" id="IPR002694">
    <property type="entry name" value="Znf_CHC2"/>
</dbReference>
<dbReference type="RefSeq" id="WP_259102379.1">
    <property type="nucleotide sequence ID" value="NZ_CP130455.1"/>
</dbReference>
<keyword evidence="3" id="KW-0862">Zinc</keyword>
<name>A0ABT2ETK7_9BACT</name>
<organism evidence="5 6">
    <name type="scientific">Candidatus Fervidibacter sacchari</name>
    <dbReference type="NCBI Taxonomy" id="1448929"/>
    <lineage>
        <taxon>Bacteria</taxon>
        <taxon>Candidatus Fervidibacterota</taxon>
        <taxon>Candidatus Fervidibacter</taxon>
    </lineage>
</organism>
<dbReference type="PANTHER" id="PTHR30313:SF2">
    <property type="entry name" value="DNA PRIMASE"/>
    <property type="match status" value="1"/>
</dbReference>
<proteinExistence type="predicted"/>
<comment type="caution">
    <text evidence="5">The sequence shown here is derived from an EMBL/GenBank/DDBJ whole genome shotgun (WGS) entry which is preliminary data.</text>
</comment>
<dbReference type="CDD" id="cd01029">
    <property type="entry name" value="TOPRIM_primases"/>
    <property type="match status" value="1"/>
</dbReference>
<dbReference type="SMART" id="SM00400">
    <property type="entry name" value="ZnF_CHCC"/>
    <property type="match status" value="1"/>
</dbReference>
<evidence type="ECO:0000313" key="6">
    <source>
        <dbReference type="Proteomes" id="UP001204798"/>
    </source>
</evidence>
<dbReference type="InterPro" id="IPR036977">
    <property type="entry name" value="DNA_primase_Znf_CHC2"/>
</dbReference>
<dbReference type="Gene3D" id="3.90.580.10">
    <property type="entry name" value="Zinc finger, CHC2-type domain"/>
    <property type="match status" value="1"/>
</dbReference>
<evidence type="ECO:0000259" key="4">
    <source>
        <dbReference type="SMART" id="SM00400"/>
    </source>
</evidence>
<dbReference type="SUPFAM" id="SSF56731">
    <property type="entry name" value="DNA primase core"/>
    <property type="match status" value="1"/>
</dbReference>
<sequence>MAVAGMITKEQCWELIKDWAQKNNRTLIQRGHQWFMLCPFHPETDPSLTITPELGLFKCFGAGCGVKGTIWKLARMLGLLPTLNVIEKLIKDAWERQEEASTLVYRYRSIVPEVAKSYGVGGINLNSDSDLTIIFPHPHPHDFHAYVSWHPAKGYKNSKGLDKTLPFGLNFNDETRPVFVVEGVFDCMSLAQIGILSVATLGEVSIVPLAHLFKGRIIIAPDNDFAGQQLFWTWVRELRELRMLGRVYCCLWKHKDANDALRAGTLMDEVKRVRWLPPVVIVKLVMKNPDTYKSVLPPFIASLTPKEREEAIKDAEEVLRKVGLNISLGYLLDIEQSEPEWMVVLKAALRDRQQAEWIVNQPNFSLAFIPDPLRKLAIEAIMTLEGLRPPVWVKSPFGLSAVKWAYQQAQKFVAEQLWREILKRWNLT</sequence>
<reference evidence="5 6" key="1">
    <citation type="submission" date="2022-08" db="EMBL/GenBank/DDBJ databases">
        <title>Bacterial and archaeal communities from various locations to study Microbial Dark Matter (Phase II).</title>
        <authorList>
            <person name="Stepanauskas R."/>
        </authorList>
    </citation>
    <scope>NUCLEOTIDE SEQUENCE [LARGE SCALE GENOMIC DNA]</scope>
    <source>
        <strain evidence="5 6">PD1</strain>
    </source>
</reference>
<dbReference type="InterPro" id="IPR034154">
    <property type="entry name" value="TOPRIM_DnaG/twinkle"/>
</dbReference>
<keyword evidence="6" id="KW-1185">Reference proteome</keyword>
<keyword evidence="2" id="KW-0863">Zinc-finger</keyword>
<protein>
    <recommendedName>
        <fullName evidence="4">Zinc finger CHC2-type domain-containing protein</fullName>
    </recommendedName>
</protein>